<organism evidence="1 2">
    <name type="scientific">Ancylomarina subtilis</name>
    <dbReference type="NCBI Taxonomy" id="1639035"/>
    <lineage>
        <taxon>Bacteria</taxon>
        <taxon>Pseudomonadati</taxon>
        <taxon>Bacteroidota</taxon>
        <taxon>Bacteroidia</taxon>
        <taxon>Marinilabiliales</taxon>
        <taxon>Marinifilaceae</taxon>
        <taxon>Ancylomarina</taxon>
    </lineage>
</organism>
<evidence type="ECO:0000313" key="2">
    <source>
        <dbReference type="Proteomes" id="UP000293562"/>
    </source>
</evidence>
<proteinExistence type="predicted"/>
<gene>
    <name evidence="1" type="ORF">EV201_1260</name>
</gene>
<evidence type="ECO:0008006" key="3">
    <source>
        <dbReference type="Google" id="ProtNLM"/>
    </source>
</evidence>
<dbReference type="AlphaFoldDB" id="A0A4Q7VKB4"/>
<dbReference type="Proteomes" id="UP000293562">
    <property type="component" value="Unassembled WGS sequence"/>
</dbReference>
<reference evidence="1 2" key="1">
    <citation type="submission" date="2019-02" db="EMBL/GenBank/DDBJ databases">
        <title>Genomic Encyclopedia of Type Strains, Phase IV (KMG-IV): sequencing the most valuable type-strain genomes for metagenomic binning, comparative biology and taxonomic classification.</title>
        <authorList>
            <person name="Goeker M."/>
        </authorList>
    </citation>
    <scope>NUCLEOTIDE SEQUENCE [LARGE SCALE GENOMIC DNA]</scope>
    <source>
        <strain evidence="1 2">DSM 28825</strain>
    </source>
</reference>
<comment type="caution">
    <text evidence="1">The sequence shown here is derived from an EMBL/GenBank/DDBJ whole genome shotgun (WGS) entry which is preliminary data.</text>
</comment>
<protein>
    <recommendedName>
        <fullName evidence="3">Major capsid protein</fullName>
    </recommendedName>
</protein>
<name>A0A4Q7VKB4_9BACT</name>
<sequence length="306" mass="34107">MYNITGMQDYAKANPRIILNDLITSGDSFDWIPTQEGIKNSEKAIDLSDGATVIQRGDYTGTNNASGSTKLKDVDIKVYERFIKENYKSQDLQAKLSQLAMQTGSNPEDLPHKDAVVGLKKDSIKRDNEISLWVEEADEDGEYGDGFLPQILAGSGKNIPSTKLTSENAVETVEAFIEFAYAQNENFITYPTFLAMSPAQFTKYFRAVNKLNTAVDKLTNESGVVTSFVIPGTNITCRSVFGLTGKDNFIMDRVENFRIGLDGKSEEEQLTFEYHSHPKIHELFAVWKLGAKVIRPNETIFTKDAA</sequence>
<dbReference type="EMBL" id="SHKN01000001">
    <property type="protein sequence ID" value="RZT96619.1"/>
    <property type="molecule type" value="Genomic_DNA"/>
</dbReference>
<keyword evidence="2" id="KW-1185">Reference proteome</keyword>
<accession>A0A4Q7VKB4</accession>
<evidence type="ECO:0000313" key="1">
    <source>
        <dbReference type="EMBL" id="RZT96619.1"/>
    </source>
</evidence>